<evidence type="ECO:0000259" key="6">
    <source>
        <dbReference type="Pfam" id="PF04825"/>
    </source>
</evidence>
<evidence type="ECO:0000313" key="8">
    <source>
        <dbReference type="Proteomes" id="UP000191024"/>
    </source>
</evidence>
<feature type="domain" description="Rad21/Rec8-like protein C-terminal eukaryotic" evidence="5">
    <location>
        <begin position="539"/>
        <end position="585"/>
    </location>
</feature>
<dbReference type="OrthoDB" id="10071381at2759"/>
<dbReference type="InterPro" id="IPR039781">
    <property type="entry name" value="Rad21/Rec8-like"/>
</dbReference>
<feature type="region of interest" description="Disordered" evidence="4">
    <location>
        <begin position="353"/>
        <end position="376"/>
    </location>
</feature>
<evidence type="ECO:0000256" key="1">
    <source>
        <dbReference type="ARBA" id="ARBA00004123"/>
    </source>
</evidence>
<dbReference type="InterPro" id="IPR036390">
    <property type="entry name" value="WH_DNA-bd_sf"/>
</dbReference>
<dbReference type="CDD" id="cd21791">
    <property type="entry name" value="Rad21_Rec8_M_ScScc1p-like"/>
    <property type="match status" value="1"/>
</dbReference>
<accession>A0A1G4J4E7</accession>
<dbReference type="EMBL" id="LT598466">
    <property type="protein sequence ID" value="SCU84486.1"/>
    <property type="molecule type" value="Genomic_DNA"/>
</dbReference>
<feature type="compositionally biased region" description="Polar residues" evidence="4">
    <location>
        <begin position="310"/>
        <end position="322"/>
    </location>
</feature>
<protein>
    <submittedName>
        <fullName evidence="7">LAMI_0C07668g1_1</fullName>
    </submittedName>
</protein>
<gene>
    <name evidence="7" type="ORF">LAMI_0C07668G</name>
</gene>
<dbReference type="Gene3D" id="1.10.10.580">
    <property type="entry name" value="Structural maintenance of chromosome 1. Chain E"/>
    <property type="match status" value="1"/>
</dbReference>
<dbReference type="GO" id="GO:0007064">
    <property type="term" value="P:mitotic sister chromatid cohesion"/>
    <property type="evidence" value="ECO:0007669"/>
    <property type="project" value="TreeGrafter"/>
</dbReference>
<evidence type="ECO:0000256" key="3">
    <source>
        <dbReference type="ARBA" id="ARBA00023242"/>
    </source>
</evidence>
<feature type="region of interest" description="Disordered" evidence="4">
    <location>
        <begin position="236"/>
        <end position="327"/>
    </location>
</feature>
<dbReference type="AlphaFoldDB" id="A0A1G4J4E7"/>
<evidence type="ECO:0000256" key="4">
    <source>
        <dbReference type="SAM" id="MobiDB-lite"/>
    </source>
</evidence>
<keyword evidence="8" id="KW-1185">Reference proteome</keyword>
<feature type="compositionally biased region" description="Polar residues" evidence="4">
    <location>
        <begin position="413"/>
        <end position="424"/>
    </location>
</feature>
<dbReference type="InterPro" id="IPR006909">
    <property type="entry name" value="Rad21/Rec8_C_eu"/>
</dbReference>
<dbReference type="GO" id="GO:0030892">
    <property type="term" value="C:mitotic cohesin complex"/>
    <property type="evidence" value="ECO:0007669"/>
    <property type="project" value="TreeGrafter"/>
</dbReference>
<comment type="similarity">
    <text evidence="2">Belongs to the rad21 family.</text>
</comment>
<sequence length="592" mass="64953">MTTTNADNLVKGPSFLQLMNGNGPLTQIWLASNMAHTLPKSVSQNTDIVASVREIAKVAGCTSDNANIEPVTLRASGELLHGVVRVYSKQTSLLLNDIKDTLARISSLFRSNQVPITLQAERTAVAHLSQILLQDAVTEQDVLLVPELDFLNSQVLPEGLTTIRGNPTERHVRGAAFHDSSIEVGRNLAVPKDLAYEDQSGSLDLDFDINLQDSKSWGEGTNTSSTKPLAHNTTSIAEEDLALPPGNDVDWDLNIDESDSDKESGRSVELGRRAVEEATYEDHPDLNFDLGLEKEDLTQEVSELEDDSPVSETPESQQQLSKISGGERASILSKTKKLLTDDATEIRDEIVKATASPQHGQIPESRGSQRPQQDKKRIWTQVSEMMEFLPGVIVNNFLPYQDFKRQKLGLETSSSLQENENEGSPSLELSLGPGQDLVSSFIDEDLDDNDQNISLNFEDTAGNLANGTSALTDLHEHSLVESIHSMDSQSAMHGIRLVAGGFASEEAVMMAQFCRDQFDKNSNTTIDLETLTKNKIYKETTSKSITKAQASNAFFEMLFLASEGCLNLAQEEPFSQIEIKSKPALYEKFIAA</sequence>
<evidence type="ECO:0000259" key="5">
    <source>
        <dbReference type="Pfam" id="PF04824"/>
    </source>
</evidence>
<proteinExistence type="inferred from homology"/>
<feature type="domain" description="Rad21/Rec8-like protein N-terminal" evidence="6">
    <location>
        <begin position="18"/>
        <end position="122"/>
    </location>
</feature>
<dbReference type="STRING" id="1230905.A0A1G4J4E7"/>
<reference evidence="8" key="1">
    <citation type="submission" date="2016-03" db="EMBL/GenBank/DDBJ databases">
        <authorList>
            <person name="Devillers H."/>
        </authorList>
    </citation>
    <scope>NUCLEOTIDE SEQUENCE [LARGE SCALE GENOMIC DNA]</scope>
</reference>
<dbReference type="InterPro" id="IPR023093">
    <property type="entry name" value="ScpA-like_C"/>
</dbReference>
<dbReference type="InterPro" id="IPR006910">
    <property type="entry name" value="Rad21_Rec8_N"/>
</dbReference>
<dbReference type="SUPFAM" id="SSF46785">
    <property type="entry name" value="Winged helix' DNA-binding domain"/>
    <property type="match status" value="1"/>
</dbReference>
<feature type="compositionally biased region" description="Acidic residues" evidence="4">
    <location>
        <begin position="249"/>
        <end position="260"/>
    </location>
</feature>
<dbReference type="Pfam" id="PF04824">
    <property type="entry name" value="Rad21_Rec8"/>
    <property type="match status" value="1"/>
</dbReference>
<evidence type="ECO:0000256" key="2">
    <source>
        <dbReference type="ARBA" id="ARBA00009870"/>
    </source>
</evidence>
<dbReference type="PANTHER" id="PTHR12585:SF69">
    <property type="entry name" value="FI11703P"/>
    <property type="match status" value="1"/>
</dbReference>
<feature type="compositionally biased region" description="Basic and acidic residues" evidence="4">
    <location>
        <begin position="261"/>
        <end position="297"/>
    </location>
</feature>
<feature type="region of interest" description="Disordered" evidence="4">
    <location>
        <begin position="413"/>
        <end position="432"/>
    </location>
</feature>
<name>A0A1G4J4E7_9SACH</name>
<dbReference type="GO" id="GO:1990414">
    <property type="term" value="P:replication-born double-strand break repair via sister chromatid exchange"/>
    <property type="evidence" value="ECO:0007669"/>
    <property type="project" value="TreeGrafter"/>
</dbReference>
<dbReference type="PANTHER" id="PTHR12585">
    <property type="entry name" value="SCC1 / RAD21 FAMILY MEMBER"/>
    <property type="match status" value="1"/>
</dbReference>
<dbReference type="Pfam" id="PF04825">
    <property type="entry name" value="Rad21_Rec8_N"/>
    <property type="match status" value="1"/>
</dbReference>
<organism evidence="7 8">
    <name type="scientific">Lachancea mirantina</name>
    <dbReference type="NCBI Taxonomy" id="1230905"/>
    <lineage>
        <taxon>Eukaryota</taxon>
        <taxon>Fungi</taxon>
        <taxon>Dikarya</taxon>
        <taxon>Ascomycota</taxon>
        <taxon>Saccharomycotina</taxon>
        <taxon>Saccharomycetes</taxon>
        <taxon>Saccharomycetales</taxon>
        <taxon>Saccharomycetaceae</taxon>
        <taxon>Lachancea</taxon>
    </lineage>
</organism>
<dbReference type="GO" id="GO:0005634">
    <property type="term" value="C:nucleus"/>
    <property type="evidence" value="ECO:0007669"/>
    <property type="project" value="UniProtKB-SubCell"/>
</dbReference>
<comment type="subcellular location">
    <subcellularLocation>
        <location evidence="1">Nucleus</location>
    </subcellularLocation>
</comment>
<keyword evidence="3" id="KW-0539">Nucleus</keyword>
<dbReference type="Proteomes" id="UP000191024">
    <property type="component" value="Chromosome C"/>
</dbReference>
<evidence type="ECO:0000313" key="7">
    <source>
        <dbReference type="EMBL" id="SCU84486.1"/>
    </source>
</evidence>
<dbReference type="GO" id="GO:0003682">
    <property type="term" value="F:chromatin binding"/>
    <property type="evidence" value="ECO:0007669"/>
    <property type="project" value="TreeGrafter"/>
</dbReference>